<organism evidence="4 5">
    <name type="scientific">Gemmata massiliana</name>
    <dbReference type="NCBI Taxonomy" id="1210884"/>
    <lineage>
        <taxon>Bacteria</taxon>
        <taxon>Pseudomonadati</taxon>
        <taxon>Planctomycetota</taxon>
        <taxon>Planctomycetia</taxon>
        <taxon>Gemmatales</taxon>
        <taxon>Gemmataceae</taxon>
        <taxon>Gemmata</taxon>
    </lineage>
</organism>
<evidence type="ECO:0000256" key="2">
    <source>
        <dbReference type="ARBA" id="ARBA00023002"/>
    </source>
</evidence>
<dbReference type="SUPFAM" id="SSF51735">
    <property type="entry name" value="NAD(P)-binding Rossmann-fold domains"/>
    <property type="match status" value="1"/>
</dbReference>
<evidence type="ECO:0000313" key="5">
    <source>
        <dbReference type="Proteomes" id="UP000464178"/>
    </source>
</evidence>
<gene>
    <name evidence="4" type="ORF">SOIL9_49820</name>
</gene>
<evidence type="ECO:0000256" key="3">
    <source>
        <dbReference type="RuleBase" id="RU000363"/>
    </source>
</evidence>
<reference evidence="4 5" key="1">
    <citation type="submission" date="2019-05" db="EMBL/GenBank/DDBJ databases">
        <authorList>
            <consortium name="Science for Life Laboratories"/>
        </authorList>
    </citation>
    <scope>NUCLEOTIDE SEQUENCE [LARGE SCALE GENOMIC DNA]</scope>
    <source>
        <strain evidence="4">Soil9</strain>
    </source>
</reference>
<dbReference type="InterPro" id="IPR002347">
    <property type="entry name" value="SDR_fam"/>
</dbReference>
<dbReference type="Gene3D" id="3.40.50.720">
    <property type="entry name" value="NAD(P)-binding Rossmann-like Domain"/>
    <property type="match status" value="1"/>
</dbReference>
<dbReference type="PRINTS" id="PR00080">
    <property type="entry name" value="SDRFAMILY"/>
</dbReference>
<dbReference type="RefSeq" id="WP_162667554.1">
    <property type="nucleotide sequence ID" value="NZ_LR593886.1"/>
</dbReference>
<dbReference type="InterPro" id="IPR036291">
    <property type="entry name" value="NAD(P)-bd_dom_sf"/>
</dbReference>
<dbReference type="CDD" id="cd05233">
    <property type="entry name" value="SDR_c"/>
    <property type="match status" value="1"/>
</dbReference>
<proteinExistence type="inferred from homology"/>
<dbReference type="Proteomes" id="UP000464178">
    <property type="component" value="Chromosome"/>
</dbReference>
<sequence length="295" mass="31116">MDARDKPLAGRSAVITGANQGLGRSIAEHFVRAGASVLVTARGEELLNRTAAELARFATLPGQCVLSRVADVSNEGHCAETARHALAELDNPCVLVNNAGVYGPFGLIEDNDWAEWVKAIEINLFGTILMCRAFLPHMRAAGYGKIVNLSGGGATAPLPRISSYAASKAAVVRFTETLAEETRGAGIDVNAVAPGALNTRLMDDLIAAGPEKVGAPFFERMTKTRDGGGTPLEKGAELSVFLASAASDGISGRLISAVWDDWAGLPEKRDELAAGDIYTLRRITPDDRGGWKKCA</sequence>
<dbReference type="FunFam" id="3.40.50.720:FF:000084">
    <property type="entry name" value="Short-chain dehydrogenase reductase"/>
    <property type="match status" value="1"/>
</dbReference>
<dbReference type="PANTHER" id="PTHR44196">
    <property type="entry name" value="DEHYDROGENASE/REDUCTASE SDR FAMILY MEMBER 7B"/>
    <property type="match status" value="1"/>
</dbReference>
<evidence type="ECO:0008006" key="6">
    <source>
        <dbReference type="Google" id="ProtNLM"/>
    </source>
</evidence>
<comment type="similarity">
    <text evidence="1 3">Belongs to the short-chain dehydrogenases/reductases (SDR) family.</text>
</comment>
<name>A0A6P2CZY0_9BACT</name>
<dbReference type="AlphaFoldDB" id="A0A6P2CZY0"/>
<dbReference type="GO" id="GO:0016491">
    <property type="term" value="F:oxidoreductase activity"/>
    <property type="evidence" value="ECO:0007669"/>
    <property type="project" value="UniProtKB-KW"/>
</dbReference>
<dbReference type="PRINTS" id="PR00081">
    <property type="entry name" value="GDHRDH"/>
</dbReference>
<accession>A0A6P2CZY0</accession>
<dbReference type="Pfam" id="PF00106">
    <property type="entry name" value="adh_short"/>
    <property type="match status" value="1"/>
</dbReference>
<evidence type="ECO:0000313" key="4">
    <source>
        <dbReference type="EMBL" id="VTR92732.1"/>
    </source>
</evidence>
<keyword evidence="5" id="KW-1185">Reference proteome</keyword>
<keyword evidence="2" id="KW-0560">Oxidoreductase</keyword>
<dbReference type="GO" id="GO:0016020">
    <property type="term" value="C:membrane"/>
    <property type="evidence" value="ECO:0007669"/>
    <property type="project" value="TreeGrafter"/>
</dbReference>
<dbReference type="EMBL" id="LR593886">
    <property type="protein sequence ID" value="VTR92732.1"/>
    <property type="molecule type" value="Genomic_DNA"/>
</dbReference>
<dbReference type="KEGG" id="gms:SOIL9_49820"/>
<protein>
    <recommendedName>
        <fullName evidence="6">Dehydrogenase</fullName>
    </recommendedName>
</protein>
<evidence type="ECO:0000256" key="1">
    <source>
        <dbReference type="ARBA" id="ARBA00006484"/>
    </source>
</evidence>
<dbReference type="PANTHER" id="PTHR44196:SF1">
    <property type="entry name" value="DEHYDROGENASE_REDUCTASE SDR FAMILY MEMBER 7B"/>
    <property type="match status" value="1"/>
</dbReference>